<reference evidence="1" key="1">
    <citation type="submission" date="2014-12" db="EMBL/GenBank/DDBJ databases">
        <title>Insight into the proteome of Arion vulgaris.</title>
        <authorList>
            <person name="Aradska J."/>
            <person name="Bulat T."/>
            <person name="Smidak R."/>
            <person name="Sarate P."/>
            <person name="Gangsoo J."/>
            <person name="Sialana F."/>
            <person name="Bilban M."/>
            <person name="Lubec G."/>
        </authorList>
    </citation>
    <scope>NUCLEOTIDE SEQUENCE</scope>
    <source>
        <tissue evidence="1">Skin</tissue>
    </source>
</reference>
<accession>A0A0B6YWK3</accession>
<protein>
    <submittedName>
        <fullName evidence="1">Uncharacterized protein</fullName>
    </submittedName>
</protein>
<feature type="non-terminal residue" evidence="1">
    <location>
        <position position="57"/>
    </location>
</feature>
<name>A0A0B6YWK3_9EUPU</name>
<dbReference type="EMBL" id="HACG01013637">
    <property type="protein sequence ID" value="CEK60502.1"/>
    <property type="molecule type" value="Transcribed_RNA"/>
</dbReference>
<dbReference type="AlphaFoldDB" id="A0A0B6YWK3"/>
<organism evidence="1">
    <name type="scientific">Arion vulgaris</name>
    <dbReference type="NCBI Taxonomy" id="1028688"/>
    <lineage>
        <taxon>Eukaryota</taxon>
        <taxon>Metazoa</taxon>
        <taxon>Spiralia</taxon>
        <taxon>Lophotrochozoa</taxon>
        <taxon>Mollusca</taxon>
        <taxon>Gastropoda</taxon>
        <taxon>Heterobranchia</taxon>
        <taxon>Euthyneura</taxon>
        <taxon>Panpulmonata</taxon>
        <taxon>Eupulmonata</taxon>
        <taxon>Stylommatophora</taxon>
        <taxon>Helicina</taxon>
        <taxon>Arionoidea</taxon>
        <taxon>Arionidae</taxon>
        <taxon>Arion</taxon>
    </lineage>
</organism>
<evidence type="ECO:0000313" key="1">
    <source>
        <dbReference type="EMBL" id="CEK60502.1"/>
    </source>
</evidence>
<proteinExistence type="predicted"/>
<gene>
    <name evidence="1" type="primary">ORF39566</name>
</gene>
<sequence>MCVLINCLHRISVIVQEPRSRRECPCCKFLKVVNISQEFISHLLNEFCMGSDFAAYS</sequence>